<dbReference type="PANTHER" id="PTHR43818:SF5">
    <property type="entry name" value="OXIDOREDUCTASE FAMILY PROTEIN"/>
    <property type="match status" value="1"/>
</dbReference>
<dbReference type="AlphaFoldDB" id="A0A3B0U1Y0"/>
<proteinExistence type="predicted"/>
<dbReference type="Pfam" id="PF22725">
    <property type="entry name" value="GFO_IDH_MocA_C3"/>
    <property type="match status" value="1"/>
</dbReference>
<dbReference type="EC" id="1.1.1.18" evidence="3"/>
<dbReference type="Gene3D" id="3.40.50.720">
    <property type="entry name" value="NAD(P)-binding Rossmann-like Domain"/>
    <property type="match status" value="1"/>
</dbReference>
<dbReference type="InterPro" id="IPR019546">
    <property type="entry name" value="TAT_signal_bac_arc"/>
</dbReference>
<evidence type="ECO:0000259" key="1">
    <source>
        <dbReference type="Pfam" id="PF01408"/>
    </source>
</evidence>
<dbReference type="EMBL" id="UOEP01000226">
    <property type="protein sequence ID" value="VAW24865.1"/>
    <property type="molecule type" value="Genomic_DNA"/>
</dbReference>
<reference evidence="3" key="1">
    <citation type="submission" date="2018-06" db="EMBL/GenBank/DDBJ databases">
        <authorList>
            <person name="Zhirakovskaya E."/>
        </authorList>
    </citation>
    <scope>NUCLEOTIDE SEQUENCE</scope>
</reference>
<dbReference type="InterPro" id="IPR055170">
    <property type="entry name" value="GFO_IDH_MocA-like_dom"/>
</dbReference>
<dbReference type="InterPro" id="IPR000683">
    <property type="entry name" value="Gfo/Idh/MocA-like_OxRdtase_N"/>
</dbReference>
<evidence type="ECO:0000259" key="2">
    <source>
        <dbReference type="Pfam" id="PF22725"/>
    </source>
</evidence>
<feature type="domain" description="Gfo/Idh/MocA-like oxidoreductase N-terminal" evidence="1">
    <location>
        <begin position="62"/>
        <end position="184"/>
    </location>
</feature>
<dbReference type="InterPro" id="IPR006311">
    <property type="entry name" value="TAT_signal"/>
</dbReference>
<evidence type="ECO:0000313" key="3">
    <source>
        <dbReference type="EMBL" id="VAW24865.1"/>
    </source>
</evidence>
<accession>A0A3B0U1Y0</accession>
<sequence length="456" mass="49979">MSKNNFSRRNFLAGAAAIGAVGAVGLSALTSCSSGGKKRLKEIGSLNLPPLLDEAPDGKPLKAGLIGCGGRGTGAAINFLGAGPNLSITALGDVFDDRLQSCRKKIKERFNNEVADENCFIGFDAYQKVIDSGVDIVILATPPKFRAEQFEAAVQARKHVFLEKPVAVDPVGIRSVMASAKKAESLGLKIVTGTQRRHQRDYIDIYKQVMSGDIGEIVAANCYWNQSQLWHRNPQAGWSEMEAMIRDWVNWLWLSGDHIVEQHVHNIDVINWFTGTHPSKAVGFGSRQRRPTGDQYDNFSVDFVYDNGIHLHSMCRQINGCENNVSERIQGTLGSSNCRNTIWDLAGNEIYSYAYPKDENGEPGKTVKVNPYDQEHIDLVTCIRKDIPINEAGQTAISNMVAIMGRVSSYTGKLVTYDEMLNSDLKLGPATYIMGDIGFMKTAKVAVPGTASKKET</sequence>
<dbReference type="PANTHER" id="PTHR43818">
    <property type="entry name" value="BCDNA.GH03377"/>
    <property type="match status" value="1"/>
</dbReference>
<dbReference type="InterPro" id="IPR036291">
    <property type="entry name" value="NAD(P)-bd_dom_sf"/>
</dbReference>
<gene>
    <name evidence="3" type="ORF">MNBD_BACTEROID01-2791</name>
</gene>
<dbReference type="SUPFAM" id="SSF55347">
    <property type="entry name" value="Glyceraldehyde-3-phosphate dehydrogenase-like, C-terminal domain"/>
    <property type="match status" value="1"/>
</dbReference>
<organism evidence="3">
    <name type="scientific">hydrothermal vent metagenome</name>
    <dbReference type="NCBI Taxonomy" id="652676"/>
    <lineage>
        <taxon>unclassified sequences</taxon>
        <taxon>metagenomes</taxon>
        <taxon>ecological metagenomes</taxon>
    </lineage>
</organism>
<dbReference type="Pfam" id="PF01408">
    <property type="entry name" value="GFO_IDH_MocA"/>
    <property type="match status" value="1"/>
</dbReference>
<dbReference type="GO" id="GO:0050112">
    <property type="term" value="F:inositol 2-dehydrogenase (NAD+) activity"/>
    <property type="evidence" value="ECO:0007669"/>
    <property type="project" value="UniProtKB-EC"/>
</dbReference>
<dbReference type="Gene3D" id="3.30.360.10">
    <property type="entry name" value="Dihydrodipicolinate Reductase, domain 2"/>
    <property type="match status" value="1"/>
</dbReference>
<dbReference type="PROSITE" id="PS51318">
    <property type="entry name" value="TAT"/>
    <property type="match status" value="1"/>
</dbReference>
<name>A0A3B0U1Y0_9ZZZZ</name>
<dbReference type="SUPFAM" id="SSF51735">
    <property type="entry name" value="NAD(P)-binding Rossmann-fold domains"/>
    <property type="match status" value="1"/>
</dbReference>
<dbReference type="GO" id="GO:0000166">
    <property type="term" value="F:nucleotide binding"/>
    <property type="evidence" value="ECO:0007669"/>
    <property type="project" value="InterPro"/>
</dbReference>
<protein>
    <submittedName>
        <fullName evidence="3">Myo-inositol 2-dehydrogenase</fullName>
        <ecNumber evidence="3">1.1.1.18</ecNumber>
    </submittedName>
</protein>
<dbReference type="NCBIfam" id="TIGR01409">
    <property type="entry name" value="TAT_signal_seq"/>
    <property type="match status" value="1"/>
</dbReference>
<dbReference type="InterPro" id="IPR050463">
    <property type="entry name" value="Gfo/Idh/MocA_oxidrdct_glycsds"/>
</dbReference>
<keyword evidence="3" id="KW-0560">Oxidoreductase</keyword>
<dbReference type="PROSITE" id="PS51257">
    <property type="entry name" value="PROKAR_LIPOPROTEIN"/>
    <property type="match status" value="1"/>
</dbReference>
<feature type="domain" description="GFO/IDH/MocA-like oxidoreductase" evidence="2">
    <location>
        <begin position="207"/>
        <end position="335"/>
    </location>
</feature>